<proteinExistence type="predicted"/>
<dbReference type="Gene3D" id="3.40.50.300">
    <property type="entry name" value="P-loop containing nucleotide triphosphate hydrolases"/>
    <property type="match status" value="1"/>
</dbReference>
<dbReference type="GO" id="GO:0002098">
    <property type="term" value="P:tRNA wobble uridine modification"/>
    <property type="evidence" value="ECO:0007669"/>
    <property type="project" value="InterPro"/>
</dbReference>
<dbReference type="InterPro" id="IPR027417">
    <property type="entry name" value="P-loop_NTPase"/>
</dbReference>
<feature type="domain" description="Rhodanese" evidence="2">
    <location>
        <begin position="12"/>
        <end position="133"/>
    </location>
</feature>
<dbReference type="Pfam" id="PF00581">
    <property type="entry name" value="Rhodanese"/>
    <property type="match status" value="1"/>
</dbReference>
<sequence length="351" mass="40356">MVKEIEIAEALKLTNAIFVDIRAPKEFQEATIPGAINIPLFNDEERAEIGTIYKQISPEQAKLRGLEIAGPKIYSLVKEVKEKAGDKIPVIFCWRGGHRSKFFAYILNFMDINCLRLIGGYKAFRRLVHRYFSSADLPGAIVLYGNTGTGKTEIINKLLIERNLPAIDLEKLANNRGSVFGAIGLGEQPTQKNFEGLLFQHLMKVEQSHNFFIVEGESKRIGRLLLPEKFFTTMQTGHKVLIYASIETRTKRIVETYLKNYWNDPEQRMELSAAVNRLRQRLGNEKVKTLLEMLFEGNLDEFARILIEEYYDQVYGFPNHPDPEFDVCISSDNINECVEELEKYFRRIAHV</sequence>
<gene>
    <name evidence="3" type="ORF">SAMN02745885_02397</name>
</gene>
<dbReference type="NCBIfam" id="NF008750">
    <property type="entry name" value="PRK11784.1-2"/>
    <property type="match status" value="1"/>
</dbReference>
<dbReference type="RefSeq" id="WP_078666387.1">
    <property type="nucleotide sequence ID" value="NZ_FUXM01000041.1"/>
</dbReference>
<dbReference type="PROSITE" id="PS50206">
    <property type="entry name" value="RHODANESE_3"/>
    <property type="match status" value="1"/>
</dbReference>
<dbReference type="NCBIfam" id="TIGR03167">
    <property type="entry name" value="tRNA_sel_U_synt"/>
    <property type="match status" value="1"/>
</dbReference>
<dbReference type="Gene3D" id="3.40.250.10">
    <property type="entry name" value="Rhodanese-like domain"/>
    <property type="match status" value="1"/>
</dbReference>
<evidence type="ECO:0000313" key="4">
    <source>
        <dbReference type="Proteomes" id="UP000189933"/>
    </source>
</evidence>
<keyword evidence="1" id="KW-0711">Selenium</keyword>
<dbReference type="InterPro" id="IPR001763">
    <property type="entry name" value="Rhodanese-like_dom"/>
</dbReference>
<dbReference type="SMART" id="SM00450">
    <property type="entry name" value="RHOD"/>
    <property type="match status" value="1"/>
</dbReference>
<name>A0A1T4S2C8_9FIRM</name>
<evidence type="ECO:0000259" key="2">
    <source>
        <dbReference type="PROSITE" id="PS50206"/>
    </source>
</evidence>
<dbReference type="SUPFAM" id="SSF52540">
    <property type="entry name" value="P-loop containing nucleoside triphosphate hydrolases"/>
    <property type="match status" value="1"/>
</dbReference>
<organism evidence="3 4">
    <name type="scientific">Carboxydocella sporoproducens DSM 16521</name>
    <dbReference type="NCBI Taxonomy" id="1121270"/>
    <lineage>
        <taxon>Bacteria</taxon>
        <taxon>Bacillati</taxon>
        <taxon>Bacillota</taxon>
        <taxon>Clostridia</taxon>
        <taxon>Eubacteriales</taxon>
        <taxon>Clostridiales Family XVI. Incertae Sedis</taxon>
        <taxon>Carboxydocella</taxon>
    </lineage>
</organism>
<dbReference type="PANTHER" id="PTHR30401:SF0">
    <property type="entry name" value="TRNA 2-SELENOURIDINE SYNTHASE"/>
    <property type="match status" value="1"/>
</dbReference>
<reference evidence="4" key="1">
    <citation type="submission" date="2017-02" db="EMBL/GenBank/DDBJ databases">
        <authorList>
            <person name="Varghese N."/>
            <person name="Submissions S."/>
        </authorList>
    </citation>
    <scope>NUCLEOTIDE SEQUENCE [LARGE SCALE GENOMIC DNA]</scope>
    <source>
        <strain evidence="4">DSM 16521</strain>
    </source>
</reference>
<dbReference type="InterPro" id="IPR036873">
    <property type="entry name" value="Rhodanese-like_dom_sf"/>
</dbReference>
<dbReference type="GO" id="GO:0043828">
    <property type="term" value="F:tRNA 2-selenouridine synthase activity"/>
    <property type="evidence" value="ECO:0007669"/>
    <property type="project" value="InterPro"/>
</dbReference>
<dbReference type="InterPro" id="IPR017582">
    <property type="entry name" value="SelU"/>
</dbReference>
<dbReference type="EMBL" id="FUXM01000041">
    <property type="protein sequence ID" value="SKA22385.1"/>
    <property type="molecule type" value="Genomic_DNA"/>
</dbReference>
<keyword evidence="4" id="KW-1185">Reference proteome</keyword>
<protein>
    <submittedName>
        <fullName evidence="3">tRNA 2-selenouridine synthase</fullName>
    </submittedName>
</protein>
<dbReference type="OrthoDB" id="9808735at2"/>
<accession>A0A1T4S2C8</accession>
<dbReference type="Pfam" id="PF26341">
    <property type="entry name" value="AAA_SelU"/>
    <property type="match status" value="1"/>
</dbReference>
<dbReference type="AlphaFoldDB" id="A0A1T4S2C8"/>
<dbReference type="PANTHER" id="PTHR30401">
    <property type="entry name" value="TRNA 2-SELENOURIDINE SYNTHASE"/>
    <property type="match status" value="1"/>
</dbReference>
<dbReference type="InterPro" id="IPR058840">
    <property type="entry name" value="AAA_SelU"/>
</dbReference>
<dbReference type="Proteomes" id="UP000189933">
    <property type="component" value="Unassembled WGS sequence"/>
</dbReference>
<evidence type="ECO:0000313" key="3">
    <source>
        <dbReference type="EMBL" id="SKA22385.1"/>
    </source>
</evidence>
<dbReference type="SUPFAM" id="SSF52821">
    <property type="entry name" value="Rhodanese/Cell cycle control phosphatase"/>
    <property type="match status" value="1"/>
</dbReference>
<evidence type="ECO:0000256" key="1">
    <source>
        <dbReference type="ARBA" id="ARBA00023266"/>
    </source>
</evidence>